<dbReference type="PANTHER" id="PTHR35204:SF1">
    <property type="entry name" value="ENTEROTOXIN"/>
    <property type="match status" value="1"/>
</dbReference>
<dbReference type="EMBL" id="MU001764">
    <property type="protein sequence ID" value="KAF2799420.1"/>
    <property type="molecule type" value="Genomic_DNA"/>
</dbReference>
<sequence length="654" mass="74305">MFSIPRLTILLVFLPSIAQSTSFLPFLNFTSPSPYIFHSLSTLLQTYPQTLFPNGHTIASVTIPRHTLLYHGRHDNDPIPSPEWLALDIEMAYGIMGSMPDSRMLTYRTKKDVKAVYFDGTSASLMGEGTMAQMVLLYNGTENIPKRGGWGPPRGRRPDHDKDGEKKDRGEDPPRRPPPGHWNPLEDEYFRARGLCKWLVSRGLGGPGWGYEGVVRMNAGFEVIWCDFESPSLKLVSNLNVSVPLLQNVDSDRFQGSRQTVFETQAMLRANEDEGPHGPGMTSPLEPFRYSSTWFWFAAAAKRYFGESRIKVDACGLFSFYESELQYQSSARIEDDASRLNLTAAGKWESPSEDVIREYGLDKLKKRRRQHRLDSVEEKDGDFMLRSLEARLKNALDEDGCNSGVDWHYIAKEIVTQYSNELETLLQYLKADIPTTAGNEENLRSWLQSSRTLTHWFLLPFMEYPPGRPYDKENLAALFALESPLAQTTLERCQTQYNTEDQVFDDEGSVLYQAIKDTIAGICSTVVHIGLGVEYHWLLNFNSVPSSDLARRTQAYDELLDDAQAWRRKLEELMAWLGWAEKWTTGAESCGPGNVPYVPMWPVAGFRRRRGPPAEHRDIHLEFAAPRGGWGGSELFLWHAVCVNASSYPPEEWE</sequence>
<dbReference type="Proteomes" id="UP000799757">
    <property type="component" value="Unassembled WGS sequence"/>
</dbReference>
<protein>
    <submittedName>
        <fullName evidence="3">Uncharacterized protein</fullName>
    </submittedName>
</protein>
<evidence type="ECO:0000313" key="3">
    <source>
        <dbReference type="EMBL" id="KAF2799420.1"/>
    </source>
</evidence>
<proteinExistence type="predicted"/>
<organism evidence="3 4">
    <name type="scientific">Melanomma pulvis-pyrius CBS 109.77</name>
    <dbReference type="NCBI Taxonomy" id="1314802"/>
    <lineage>
        <taxon>Eukaryota</taxon>
        <taxon>Fungi</taxon>
        <taxon>Dikarya</taxon>
        <taxon>Ascomycota</taxon>
        <taxon>Pezizomycotina</taxon>
        <taxon>Dothideomycetes</taxon>
        <taxon>Pleosporomycetidae</taxon>
        <taxon>Pleosporales</taxon>
        <taxon>Melanommataceae</taxon>
        <taxon>Melanomma</taxon>
    </lineage>
</organism>
<keyword evidence="4" id="KW-1185">Reference proteome</keyword>
<reference evidence="3" key="1">
    <citation type="journal article" date="2020" name="Stud. Mycol.">
        <title>101 Dothideomycetes genomes: a test case for predicting lifestyles and emergence of pathogens.</title>
        <authorList>
            <person name="Haridas S."/>
            <person name="Albert R."/>
            <person name="Binder M."/>
            <person name="Bloem J."/>
            <person name="Labutti K."/>
            <person name="Salamov A."/>
            <person name="Andreopoulos B."/>
            <person name="Baker S."/>
            <person name="Barry K."/>
            <person name="Bills G."/>
            <person name="Bluhm B."/>
            <person name="Cannon C."/>
            <person name="Castanera R."/>
            <person name="Culley D."/>
            <person name="Daum C."/>
            <person name="Ezra D."/>
            <person name="Gonzalez J."/>
            <person name="Henrissat B."/>
            <person name="Kuo A."/>
            <person name="Liang C."/>
            <person name="Lipzen A."/>
            <person name="Lutzoni F."/>
            <person name="Magnuson J."/>
            <person name="Mondo S."/>
            <person name="Nolan M."/>
            <person name="Ohm R."/>
            <person name="Pangilinan J."/>
            <person name="Park H.-J."/>
            <person name="Ramirez L."/>
            <person name="Alfaro M."/>
            <person name="Sun H."/>
            <person name="Tritt A."/>
            <person name="Yoshinaga Y."/>
            <person name="Zwiers L.-H."/>
            <person name="Turgeon B."/>
            <person name="Goodwin S."/>
            <person name="Spatafora J."/>
            <person name="Crous P."/>
            <person name="Grigoriev I."/>
        </authorList>
    </citation>
    <scope>NUCLEOTIDE SEQUENCE</scope>
    <source>
        <strain evidence="3">CBS 109.77</strain>
    </source>
</reference>
<feature type="signal peptide" evidence="2">
    <location>
        <begin position="1"/>
        <end position="20"/>
    </location>
</feature>
<gene>
    <name evidence="3" type="ORF">K505DRAFT_321133</name>
</gene>
<evidence type="ECO:0000256" key="2">
    <source>
        <dbReference type="SAM" id="SignalP"/>
    </source>
</evidence>
<keyword evidence="2" id="KW-0732">Signal</keyword>
<feature type="compositionally biased region" description="Basic and acidic residues" evidence="1">
    <location>
        <begin position="156"/>
        <end position="175"/>
    </location>
</feature>
<accession>A0A6A6XSJ8</accession>
<evidence type="ECO:0000313" key="4">
    <source>
        <dbReference type="Proteomes" id="UP000799757"/>
    </source>
</evidence>
<name>A0A6A6XSJ8_9PLEO</name>
<dbReference type="AlphaFoldDB" id="A0A6A6XSJ8"/>
<dbReference type="PANTHER" id="PTHR35204">
    <property type="entry name" value="YALI0A21131P"/>
    <property type="match status" value="1"/>
</dbReference>
<feature type="chain" id="PRO_5025369208" evidence="2">
    <location>
        <begin position="21"/>
        <end position="654"/>
    </location>
</feature>
<feature type="region of interest" description="Disordered" evidence="1">
    <location>
        <begin position="146"/>
        <end position="184"/>
    </location>
</feature>
<dbReference type="OrthoDB" id="10261782at2759"/>
<dbReference type="InterPro" id="IPR038921">
    <property type="entry name" value="YOR389W-like"/>
</dbReference>
<evidence type="ECO:0000256" key="1">
    <source>
        <dbReference type="SAM" id="MobiDB-lite"/>
    </source>
</evidence>